<protein>
    <submittedName>
        <fullName evidence="1">Reverse transcriptase domain-containing protein</fullName>
    </submittedName>
</protein>
<evidence type="ECO:0000313" key="1">
    <source>
        <dbReference type="EMBL" id="KAH9768955.1"/>
    </source>
</evidence>
<evidence type="ECO:0000313" key="2">
    <source>
        <dbReference type="Proteomes" id="UP000829398"/>
    </source>
</evidence>
<organism evidence="1 2">
    <name type="scientific">Citrus sinensis</name>
    <name type="common">Sweet orange</name>
    <name type="synonym">Citrus aurantium var. sinensis</name>
    <dbReference type="NCBI Taxonomy" id="2711"/>
    <lineage>
        <taxon>Eukaryota</taxon>
        <taxon>Viridiplantae</taxon>
        <taxon>Streptophyta</taxon>
        <taxon>Embryophyta</taxon>
        <taxon>Tracheophyta</taxon>
        <taxon>Spermatophyta</taxon>
        <taxon>Magnoliopsida</taxon>
        <taxon>eudicotyledons</taxon>
        <taxon>Gunneridae</taxon>
        <taxon>Pentapetalae</taxon>
        <taxon>rosids</taxon>
        <taxon>malvids</taxon>
        <taxon>Sapindales</taxon>
        <taxon>Rutaceae</taxon>
        <taxon>Aurantioideae</taxon>
        <taxon>Citrus</taxon>
    </lineage>
</organism>
<proteinExistence type="predicted"/>
<keyword evidence="1" id="KW-0695">RNA-directed DNA polymerase</keyword>
<keyword evidence="2" id="KW-1185">Reference proteome</keyword>
<keyword evidence="1" id="KW-0548">Nucleotidyltransferase</keyword>
<name>A0ACB8L6R9_CITSI</name>
<sequence>MGFRDYASFNQALLAKQGWRIQQCPDSLVARVLQARYFHSSNFLNAKLGSNPSYIWRSILWGRQIICAGSRWRIGNGQDVHIHKANWIPQLITFKPVIKPTMPSEALVSELINGENCWDEELIYRHFDKMDADVITQIPLPRRSREDELIWHYGKSGQYTVKSGYQTALKIRFPAMPSSSEPSKNEWNIIWSLALPQKIRIFIWRAAKNLLPSAENLWKRKIVQEPTCQRCKMGIEDVCHALVDCKAAKKVWRLSFFDNDIQATPGHDILSLLHGMTRLRSKADVDLFAAILWAMWNARNQWLFTGKRENPQSVVAEAEAVMEAYKRVQPSADLEWNPPQEGFVKINTDAATNSEKNLAGLGAVIRDETGQVTAAAIKVSKFHGSVAYAEAEAMEWGLQVARDPQVKEVILESDSQEVVNLVNNRHGSRSEVYWVVLEIQKLKDSFDHVSCVYTHRSCNAIAHSLAKLALEKCETVVWRDSYPLQIMYLLSPLN</sequence>
<dbReference type="EMBL" id="CM039173">
    <property type="protein sequence ID" value="KAH9768955.1"/>
    <property type="molecule type" value="Genomic_DNA"/>
</dbReference>
<gene>
    <name evidence="1" type="ORF">KPL71_011810</name>
</gene>
<comment type="caution">
    <text evidence="1">The sequence shown here is derived from an EMBL/GenBank/DDBJ whole genome shotgun (WGS) entry which is preliminary data.</text>
</comment>
<reference evidence="2" key="1">
    <citation type="journal article" date="2023" name="Hortic. Res.">
        <title>A chromosome-level phased genome enabling allele-level studies in sweet orange: a case study on citrus Huanglongbing tolerance.</title>
        <authorList>
            <person name="Wu B."/>
            <person name="Yu Q."/>
            <person name="Deng Z."/>
            <person name="Duan Y."/>
            <person name="Luo F."/>
            <person name="Gmitter F. Jr."/>
        </authorList>
    </citation>
    <scope>NUCLEOTIDE SEQUENCE [LARGE SCALE GENOMIC DNA]</scope>
    <source>
        <strain evidence="2">cv. Valencia</strain>
    </source>
</reference>
<dbReference type="Proteomes" id="UP000829398">
    <property type="component" value="Chromosome 4"/>
</dbReference>
<accession>A0ACB8L6R9</accession>
<keyword evidence="1" id="KW-0808">Transferase</keyword>